<feature type="transmembrane region" description="Helical" evidence="1">
    <location>
        <begin position="639"/>
        <end position="656"/>
    </location>
</feature>
<reference evidence="3" key="1">
    <citation type="submission" date="2016-10" db="EMBL/GenBank/DDBJ databases">
        <authorList>
            <person name="Varghese N."/>
            <person name="Submissions S."/>
        </authorList>
    </citation>
    <scope>NUCLEOTIDE SEQUENCE [LARGE SCALE GENOMIC DNA]</scope>
    <source>
        <strain evidence="3">DSM 25751</strain>
    </source>
</reference>
<feature type="transmembrane region" description="Helical" evidence="1">
    <location>
        <begin position="288"/>
        <end position="313"/>
    </location>
</feature>
<dbReference type="AlphaFoldDB" id="A0A1H6RZW3"/>
<sequence>MKKVFGIILLAIFSLLFFVVLNIFSENDHYNVYNGFGFNDQYKNLSISFLDPLQEDEKLKVIERVDEMVNENELAVTVTNYIEEDGQIKGMKNYVAGKNPFILDMLPNTIKLEKDFYNGEQYISNDSEKDKNKIDLFTFYKGLTYEVIPFHYLEDNLDTLKYDLNVYFSAKDRVLAESVIRDKFSDVNINVNTLSHTFYDRDEELEKSIIFISVIAFILFVLFILFTISYRIKDIAVLKLNGFKMTNILSYIFKADLVYSALAALLIPIVLSALIFRTLNLRIVAFNFVNIVVGFILVLIFIGLIILSTLVISRYRLSDFIKNKNINASLTTITYGLIILSTLVILPMIQKPMNELIETVRVYTQIKINAKNIEHVQEIRFNDDSRRWEFDQFAQLNNEQNKNNQKQMDLYDDLDQMDAIYYFDPTVITPQSIDFEEYEDNLYSAYRINEKYFEESNFLINSERIEIEDSSHLNVLMDVQTFESYDWKKEDFLNNTEDAVIYLFDSSDYLNIENDTIEDYKNKKAPIFLYTKNESLFMKNLSDGGFYIDDRNMEEVNQYLATENLEDEVEFNKVNAREDLYTEGLILSLRDAGIQVLPRLISLLAVFVSFTNFHSLEKNREMKILKSMGYKTLAISKDYIGKVFIVNIIFILYSLLTKNNTNLSLLPYLFVLSVIMIIVYIRKIKRARINKI</sequence>
<organism evidence="2 3">
    <name type="scientific">Alkalibacterium gilvum</name>
    <dbReference type="NCBI Taxonomy" id="1130080"/>
    <lineage>
        <taxon>Bacteria</taxon>
        <taxon>Bacillati</taxon>
        <taxon>Bacillota</taxon>
        <taxon>Bacilli</taxon>
        <taxon>Lactobacillales</taxon>
        <taxon>Carnobacteriaceae</taxon>
        <taxon>Alkalibacterium</taxon>
    </lineage>
</organism>
<dbReference type="RefSeq" id="WP_091632862.1">
    <property type="nucleotide sequence ID" value="NZ_FNYW01000004.1"/>
</dbReference>
<keyword evidence="1" id="KW-1133">Transmembrane helix</keyword>
<feature type="transmembrane region" description="Helical" evidence="1">
    <location>
        <begin position="662"/>
        <end position="681"/>
    </location>
</feature>
<feature type="transmembrane region" description="Helical" evidence="1">
    <location>
        <begin position="251"/>
        <end position="276"/>
    </location>
</feature>
<evidence type="ECO:0000313" key="3">
    <source>
        <dbReference type="Proteomes" id="UP000198564"/>
    </source>
</evidence>
<feature type="transmembrane region" description="Helical" evidence="1">
    <location>
        <begin position="325"/>
        <end position="349"/>
    </location>
</feature>
<name>A0A1H6RZW3_9LACT</name>
<feature type="transmembrane region" description="Helical" evidence="1">
    <location>
        <begin position="596"/>
        <end position="616"/>
    </location>
</feature>
<protein>
    <recommendedName>
        <fullName evidence="4">Bacteriocin-associated integral membrane (Putative immunity) protein</fullName>
    </recommendedName>
</protein>
<gene>
    <name evidence="2" type="ORF">SAMN04488113_10433</name>
</gene>
<evidence type="ECO:0008006" key="4">
    <source>
        <dbReference type="Google" id="ProtNLM"/>
    </source>
</evidence>
<dbReference type="STRING" id="1130080.SAMN04488113_10433"/>
<accession>A0A1H6RZW3</accession>
<keyword evidence="1" id="KW-0472">Membrane</keyword>
<keyword evidence="1" id="KW-0812">Transmembrane</keyword>
<feature type="transmembrane region" description="Helical" evidence="1">
    <location>
        <begin position="209"/>
        <end position="230"/>
    </location>
</feature>
<dbReference type="OrthoDB" id="2159687at2"/>
<evidence type="ECO:0000313" key="2">
    <source>
        <dbReference type="EMBL" id="SEI58067.1"/>
    </source>
</evidence>
<dbReference type="EMBL" id="FNYW01000004">
    <property type="protein sequence ID" value="SEI58067.1"/>
    <property type="molecule type" value="Genomic_DNA"/>
</dbReference>
<dbReference type="Proteomes" id="UP000198564">
    <property type="component" value="Unassembled WGS sequence"/>
</dbReference>
<evidence type="ECO:0000256" key="1">
    <source>
        <dbReference type="SAM" id="Phobius"/>
    </source>
</evidence>
<keyword evidence="3" id="KW-1185">Reference proteome</keyword>
<proteinExistence type="predicted"/>